<evidence type="ECO:0000259" key="1">
    <source>
        <dbReference type="PROSITE" id="PS51186"/>
    </source>
</evidence>
<dbReference type="CDD" id="cd04301">
    <property type="entry name" value="NAT_SF"/>
    <property type="match status" value="1"/>
</dbReference>
<name>A0A8J2XTY1_9BACT</name>
<accession>A0A8J2XTY1</accession>
<dbReference type="Pfam" id="PF13508">
    <property type="entry name" value="Acetyltransf_7"/>
    <property type="match status" value="1"/>
</dbReference>
<dbReference type="InterPro" id="IPR000182">
    <property type="entry name" value="GNAT_dom"/>
</dbReference>
<dbReference type="GO" id="GO:0016747">
    <property type="term" value="F:acyltransferase activity, transferring groups other than amino-acyl groups"/>
    <property type="evidence" value="ECO:0007669"/>
    <property type="project" value="InterPro"/>
</dbReference>
<evidence type="ECO:0000313" key="3">
    <source>
        <dbReference type="Proteomes" id="UP000607559"/>
    </source>
</evidence>
<evidence type="ECO:0000313" key="2">
    <source>
        <dbReference type="EMBL" id="GGB03214.1"/>
    </source>
</evidence>
<dbReference type="PROSITE" id="PS51186">
    <property type="entry name" value="GNAT"/>
    <property type="match status" value="1"/>
</dbReference>
<dbReference type="EMBL" id="BMJC01000003">
    <property type="protein sequence ID" value="GGB03214.1"/>
    <property type="molecule type" value="Genomic_DNA"/>
</dbReference>
<dbReference type="InterPro" id="IPR016181">
    <property type="entry name" value="Acyl_CoA_acyltransferase"/>
</dbReference>
<gene>
    <name evidence="2" type="ORF">GCM10011511_28120</name>
</gene>
<comment type="caution">
    <text evidence="2">The sequence shown here is derived from an EMBL/GenBank/DDBJ whole genome shotgun (WGS) entry which is preliminary data.</text>
</comment>
<feature type="domain" description="N-acetyltransferase" evidence="1">
    <location>
        <begin position="6"/>
        <end position="154"/>
    </location>
</feature>
<dbReference type="AlphaFoldDB" id="A0A8J2XTY1"/>
<sequence length="166" mass="19039">MAQTLNMIIPSTKENFTQIYEIINDAASAYKGIIPEDRWHEPYMSKTELQGQIDDGVTFWCYVENDVIIGVMGLQDKGDVTLIRHAYVRTTARNKGIGGKLLQHLSTLTSKPILIGTWADATWAIEFYKKHGFRVVSFEEKERLLRKYWSIPKRQIETSVVLSSEV</sequence>
<dbReference type="SUPFAM" id="SSF55729">
    <property type="entry name" value="Acyl-CoA N-acyltransferases (Nat)"/>
    <property type="match status" value="1"/>
</dbReference>
<dbReference type="Proteomes" id="UP000607559">
    <property type="component" value="Unassembled WGS sequence"/>
</dbReference>
<proteinExistence type="predicted"/>
<dbReference type="Gene3D" id="3.40.630.30">
    <property type="match status" value="1"/>
</dbReference>
<reference evidence="2" key="1">
    <citation type="journal article" date="2014" name="Int. J. Syst. Evol. Microbiol.">
        <title>Complete genome sequence of Corynebacterium casei LMG S-19264T (=DSM 44701T), isolated from a smear-ripened cheese.</title>
        <authorList>
            <consortium name="US DOE Joint Genome Institute (JGI-PGF)"/>
            <person name="Walter F."/>
            <person name="Albersmeier A."/>
            <person name="Kalinowski J."/>
            <person name="Ruckert C."/>
        </authorList>
    </citation>
    <scope>NUCLEOTIDE SEQUENCE</scope>
    <source>
        <strain evidence="2">CGMCC 1.15448</strain>
    </source>
</reference>
<organism evidence="2 3">
    <name type="scientific">Puia dinghuensis</name>
    <dbReference type="NCBI Taxonomy" id="1792502"/>
    <lineage>
        <taxon>Bacteria</taxon>
        <taxon>Pseudomonadati</taxon>
        <taxon>Bacteroidota</taxon>
        <taxon>Chitinophagia</taxon>
        <taxon>Chitinophagales</taxon>
        <taxon>Chitinophagaceae</taxon>
        <taxon>Puia</taxon>
    </lineage>
</organism>
<reference evidence="2" key="2">
    <citation type="submission" date="2020-09" db="EMBL/GenBank/DDBJ databases">
        <authorList>
            <person name="Sun Q."/>
            <person name="Zhou Y."/>
        </authorList>
    </citation>
    <scope>NUCLEOTIDE SEQUENCE</scope>
    <source>
        <strain evidence="2">CGMCC 1.15448</strain>
    </source>
</reference>
<keyword evidence="3" id="KW-1185">Reference proteome</keyword>
<protein>
    <recommendedName>
        <fullName evidence="1">N-acetyltransferase domain-containing protein</fullName>
    </recommendedName>
</protein>